<proteinExistence type="predicted"/>
<accession>A0A2P6MFF8</accession>
<dbReference type="InterPro" id="IPR039506">
    <property type="entry name" value="SPOB_a"/>
</dbReference>
<dbReference type="Proteomes" id="UP000243650">
    <property type="component" value="Unassembled WGS sequence"/>
</dbReference>
<reference evidence="5 6" key="1">
    <citation type="submission" date="2018-03" db="EMBL/GenBank/DDBJ databases">
        <title>Bacillus urumqiensis sp. nov., a moderately haloalkaliphilic bacterium isolated from a salt lake.</title>
        <authorList>
            <person name="Zhao B."/>
            <person name="Liao Z."/>
        </authorList>
    </citation>
    <scope>NUCLEOTIDE SEQUENCE [LARGE SCALE GENOMIC DNA]</scope>
    <source>
        <strain evidence="5 6">BZ-SZ-XJ18</strain>
    </source>
</reference>
<sequence>MQEEERLLKMLSHYRHDMMNEVQLLKAYLSMNRTEKASAVVDRMVVEAEQHSRLHRLGAPRFACSLLEWMWEAPPLPVELDIHNGDGFTDVETEALTLFASFRNWLDSYVPAGAEGSVQITVKPPGRMIFEAEGGGWIYKKLPPELEACAERGNKELWMDIDLQ</sequence>
<dbReference type="SUPFAM" id="SSF55890">
    <property type="entry name" value="Sporulation response regulatory protein Spo0B"/>
    <property type="match status" value="1"/>
</dbReference>
<protein>
    <recommendedName>
        <fullName evidence="4">SpoOB alpha-helical domain-containing protein</fullName>
    </recommendedName>
</protein>
<dbReference type="EMBL" id="PVNS01000010">
    <property type="protein sequence ID" value="PRO64997.1"/>
    <property type="molecule type" value="Genomic_DNA"/>
</dbReference>
<dbReference type="GO" id="GO:0000155">
    <property type="term" value="F:phosphorelay sensor kinase activity"/>
    <property type="evidence" value="ECO:0007669"/>
    <property type="project" value="InterPro"/>
</dbReference>
<organism evidence="5 6">
    <name type="scientific">Alkalicoccus urumqiensis</name>
    <name type="common">Bacillus urumqiensis</name>
    <dbReference type="NCBI Taxonomy" id="1548213"/>
    <lineage>
        <taxon>Bacteria</taxon>
        <taxon>Bacillati</taxon>
        <taxon>Bacillota</taxon>
        <taxon>Bacilli</taxon>
        <taxon>Bacillales</taxon>
        <taxon>Bacillaceae</taxon>
        <taxon>Alkalicoccus</taxon>
    </lineage>
</organism>
<comment type="caution">
    <text evidence="5">The sequence shown here is derived from an EMBL/GenBank/DDBJ whole genome shotgun (WGS) entry which is preliminary data.</text>
</comment>
<evidence type="ECO:0000313" key="6">
    <source>
        <dbReference type="Proteomes" id="UP000243650"/>
    </source>
</evidence>
<dbReference type="OrthoDB" id="2375606at2"/>
<dbReference type="RefSeq" id="WP_105959555.1">
    <property type="nucleotide sequence ID" value="NZ_PVNS01000010.1"/>
</dbReference>
<dbReference type="Pfam" id="PF14689">
    <property type="entry name" value="SPOB_a"/>
    <property type="match status" value="1"/>
</dbReference>
<evidence type="ECO:0000256" key="2">
    <source>
        <dbReference type="ARBA" id="ARBA00022679"/>
    </source>
</evidence>
<keyword evidence="3" id="KW-0418">Kinase</keyword>
<evidence type="ECO:0000259" key="4">
    <source>
        <dbReference type="Pfam" id="PF14689"/>
    </source>
</evidence>
<dbReference type="Gene3D" id="1.10.287.130">
    <property type="match status" value="1"/>
</dbReference>
<keyword evidence="1" id="KW-0597">Phosphoprotein</keyword>
<dbReference type="InterPro" id="IPR016120">
    <property type="entry name" value="Sig_transdc_His_kin_SpoOB"/>
</dbReference>
<evidence type="ECO:0000256" key="1">
    <source>
        <dbReference type="ARBA" id="ARBA00022553"/>
    </source>
</evidence>
<evidence type="ECO:0000256" key="3">
    <source>
        <dbReference type="ARBA" id="ARBA00022777"/>
    </source>
</evidence>
<gene>
    <name evidence="5" type="ORF">C6I21_11130</name>
</gene>
<name>A0A2P6MFF8_ALKUR</name>
<keyword evidence="6" id="KW-1185">Reference proteome</keyword>
<keyword evidence="2" id="KW-0808">Transferase</keyword>
<feature type="domain" description="SpoOB alpha-helical" evidence="4">
    <location>
        <begin position="3"/>
        <end position="56"/>
    </location>
</feature>
<dbReference type="AlphaFoldDB" id="A0A2P6MFF8"/>
<evidence type="ECO:0000313" key="5">
    <source>
        <dbReference type="EMBL" id="PRO64997.1"/>
    </source>
</evidence>